<dbReference type="PANTHER" id="PTHR30023:SF0">
    <property type="entry name" value="PENICILLIN-SENSITIVE CARBOXYPEPTIDASE A"/>
    <property type="match status" value="1"/>
</dbReference>
<dbReference type="SUPFAM" id="SSF56601">
    <property type="entry name" value="beta-lactamase/transpeptidase-like"/>
    <property type="match status" value="1"/>
</dbReference>
<dbReference type="GO" id="GO:0006508">
    <property type="term" value="P:proteolysis"/>
    <property type="evidence" value="ECO:0007669"/>
    <property type="project" value="InterPro"/>
</dbReference>
<reference evidence="4" key="1">
    <citation type="submission" date="2020-07" db="EMBL/GenBank/DDBJ databases">
        <title>Severe corrosion of carbon steel in oil field produced water can be linked to methanogenic archaea containing a special type of NiFe hydrogenase.</title>
        <authorList>
            <person name="Lahme S."/>
            <person name="Mand J."/>
            <person name="Longwell J."/>
            <person name="Smith R."/>
            <person name="Enning D."/>
        </authorList>
    </citation>
    <scope>NUCLEOTIDE SEQUENCE</scope>
    <source>
        <strain evidence="4">MIC098Bin6</strain>
    </source>
</reference>
<dbReference type="Gene3D" id="3.40.710.10">
    <property type="entry name" value="DD-peptidase/beta-lactamase superfamily"/>
    <property type="match status" value="2"/>
</dbReference>
<dbReference type="PANTHER" id="PTHR30023">
    <property type="entry name" value="D-ALANYL-D-ALANINE CARBOXYPEPTIDASE"/>
    <property type="match status" value="1"/>
</dbReference>
<keyword evidence="2" id="KW-0378">Hydrolase</keyword>
<evidence type="ECO:0000256" key="1">
    <source>
        <dbReference type="ARBA" id="ARBA00006096"/>
    </source>
</evidence>
<dbReference type="GO" id="GO:0004185">
    <property type="term" value="F:serine-type carboxypeptidase activity"/>
    <property type="evidence" value="ECO:0007669"/>
    <property type="project" value="InterPro"/>
</dbReference>
<dbReference type="InterPro" id="IPR000667">
    <property type="entry name" value="Peptidase_S13"/>
</dbReference>
<evidence type="ECO:0000256" key="2">
    <source>
        <dbReference type="ARBA" id="ARBA00022801"/>
    </source>
</evidence>
<proteinExistence type="inferred from homology"/>
<gene>
    <name evidence="4" type="ORF">H0S81_06420</name>
</gene>
<dbReference type="AlphaFoldDB" id="A0A931CV87"/>
<keyword evidence="3" id="KW-0732">Signal</keyword>
<keyword evidence="4" id="KW-0645">Protease</keyword>
<evidence type="ECO:0000256" key="3">
    <source>
        <dbReference type="SAM" id="SignalP"/>
    </source>
</evidence>
<comment type="similarity">
    <text evidence="1">Belongs to the peptidase S13 family.</text>
</comment>
<protein>
    <submittedName>
        <fullName evidence="4">D-alanyl-D-alanine carboxypeptidase</fullName>
    </submittedName>
</protein>
<dbReference type="PRINTS" id="PR00922">
    <property type="entry name" value="DADACBPTASE3"/>
</dbReference>
<dbReference type="GO" id="GO:0000270">
    <property type="term" value="P:peptidoglycan metabolic process"/>
    <property type="evidence" value="ECO:0007669"/>
    <property type="project" value="TreeGrafter"/>
</dbReference>
<evidence type="ECO:0000313" key="5">
    <source>
        <dbReference type="Proteomes" id="UP000706172"/>
    </source>
</evidence>
<dbReference type="Proteomes" id="UP000706172">
    <property type="component" value="Unassembled WGS sequence"/>
</dbReference>
<organism evidence="4 5">
    <name type="scientific">Desulfotignum balticum</name>
    <dbReference type="NCBI Taxonomy" id="115781"/>
    <lineage>
        <taxon>Bacteria</taxon>
        <taxon>Pseudomonadati</taxon>
        <taxon>Thermodesulfobacteriota</taxon>
        <taxon>Desulfobacteria</taxon>
        <taxon>Desulfobacterales</taxon>
        <taxon>Desulfobacteraceae</taxon>
        <taxon>Desulfotignum</taxon>
    </lineage>
</organism>
<feature type="chain" id="PRO_5037311311" evidence="3">
    <location>
        <begin position="28"/>
        <end position="414"/>
    </location>
</feature>
<evidence type="ECO:0000313" key="4">
    <source>
        <dbReference type="EMBL" id="MBG0779545.1"/>
    </source>
</evidence>
<dbReference type="EMBL" id="JACCQK010000355">
    <property type="protein sequence ID" value="MBG0779545.1"/>
    <property type="molecule type" value="Genomic_DNA"/>
</dbReference>
<accession>A0A931CV87</accession>
<dbReference type="Pfam" id="PF02113">
    <property type="entry name" value="Peptidase_S13"/>
    <property type="match status" value="2"/>
</dbReference>
<name>A0A931CV87_9BACT</name>
<comment type="caution">
    <text evidence="4">The sequence shown here is derived from an EMBL/GenBank/DDBJ whole genome shotgun (WGS) entry which is preliminary data.</text>
</comment>
<keyword evidence="4" id="KW-0121">Carboxypeptidase</keyword>
<sequence>MIRNKTDKRFWPTVYCAALMLTLTALVLPDAHGNPVSSLGHAGLAAVSEADRAVLARAAGDDRAGILVTDDQGRVLFSQNPGTPRVPASILKILTSLAALEHLGPEYRFPTQAAFDSTIHTLYIRGMGDPLFVSEVIRDFCGQMANAFDLQQVDKIVIDQSYFTPDIFIPGTGRSLNPYDATTGALCANFNTLHFARDGATNAFVSAEPQTPLLKRFDQTIKETGLKKGRILLEKEVRPLYPGLLTAYFLKELGVTVTGIVETGSFPDSGSTFSGSAPVKALTLASPWTLEEVVKKLLEYSNNFIANQVMLALGAHVHGPPATLDKGVQVLTRTAAGLPGWDTAAIAEGSGISRENRVTPAQMGTLLMAFMPHHTLMPFTGTQYYKTGTLTGIRTRAGYFVGADQRLYPFVIMK</sequence>
<feature type="signal peptide" evidence="3">
    <location>
        <begin position="1"/>
        <end position="27"/>
    </location>
</feature>
<dbReference type="InterPro" id="IPR012338">
    <property type="entry name" value="Beta-lactam/transpept-like"/>
</dbReference>
<dbReference type="Gene3D" id="3.50.80.20">
    <property type="entry name" value="D-Ala-D-Ala carboxypeptidase C, peptidase S13"/>
    <property type="match status" value="1"/>
</dbReference>